<dbReference type="KEGG" id="caul:KCG34_03185"/>
<dbReference type="RefSeq" id="WP_211938957.1">
    <property type="nucleotide sequence ID" value="NZ_CP073078.1"/>
</dbReference>
<accession>A0A975IVE0</accession>
<dbReference type="EMBL" id="CP073078">
    <property type="protein sequence ID" value="QUD88907.1"/>
    <property type="molecule type" value="Genomic_DNA"/>
</dbReference>
<dbReference type="InterPro" id="IPR002469">
    <property type="entry name" value="Peptidase_S9B_N"/>
</dbReference>
<dbReference type="AlphaFoldDB" id="A0A975IVE0"/>
<dbReference type="InterPro" id="IPR029058">
    <property type="entry name" value="AB_hydrolase_fold"/>
</dbReference>
<dbReference type="Pfam" id="PF00930">
    <property type="entry name" value="DPPIV_N"/>
    <property type="match status" value="1"/>
</dbReference>
<dbReference type="Gene3D" id="2.120.10.30">
    <property type="entry name" value="TolB, C-terminal domain"/>
    <property type="match status" value="2"/>
</dbReference>
<sequence>MRTLMATCAAAALALAAGSGAASAADFTMPQALSYPFVNELAAAAKADRIAWVRNVKGVRNVWVAEGPAYAPRQVSQFTEDDGQELTQLTFSPDGKLLVFVRGGDHDENWPAKGDLQPNPNSSPTEPKITLWAADPTGAKPAQKLVEGDAPAISPKGVLAYVKDGQVWTAALDGKDGHRLFFDRGKDGALAWSPDGSRLAFVSNREDHAFIGVYADNDHPIAWMAPSTGADGAPVWSPDGQHIAFTRQPGDGGAPQPLLKNSPHPWSIWTADLATGQGRALWRSDKTLRASYPDVAGEANLHWAAEGQLTFLSLQDNWPHLYAVPAAGGAARLLTPGAFMVEHVALSQDGKALVYSANTGSAKDDDDRRHLFRVSVAGGAPTALTSGEGLEWRPVATSAGAAFISAGPRQAPAVEVVDDKGSGRRLLDSQAAPADFAGPAFVVPRQVSFTAPDGLTIHGQLFEAPGGAAKKPGVIFVHGGPPRQMMLGWSYMDYYSNAYAVNQYLAAHGFVVLSVNYRLGIGYGYDFQHPEGWGPTGAAEYQDVVAGARFLQARGEVDPAKIGIWGGSYGGYLTGLALARNSDLFKAGVDLHGVHDWSRDVAEELGPPLGRYEQGDRAEAIALAFKSSPDADVDHWTSPVLLIQGDDDRNVRFNQTIDLARRLDARGAPYEELVLPDEIHGFLRYADWLKADQATAEFLARKLGAGG</sequence>
<evidence type="ECO:0000313" key="7">
    <source>
        <dbReference type="Proteomes" id="UP000676409"/>
    </source>
</evidence>
<evidence type="ECO:0000256" key="1">
    <source>
        <dbReference type="ARBA" id="ARBA00022801"/>
    </source>
</evidence>
<evidence type="ECO:0000256" key="2">
    <source>
        <dbReference type="ARBA" id="ARBA00022825"/>
    </source>
</evidence>
<keyword evidence="7" id="KW-1185">Reference proteome</keyword>
<feature type="domain" description="Peptidase S9 prolyl oligopeptidase catalytic" evidence="4">
    <location>
        <begin position="502"/>
        <end position="704"/>
    </location>
</feature>
<dbReference type="InterPro" id="IPR011659">
    <property type="entry name" value="WD40"/>
</dbReference>
<protein>
    <submittedName>
        <fullName evidence="6">S9 family peptidase</fullName>
    </submittedName>
</protein>
<dbReference type="Gene3D" id="3.40.50.1820">
    <property type="entry name" value="alpha/beta hydrolase"/>
    <property type="match status" value="1"/>
</dbReference>
<dbReference type="PANTHER" id="PTHR42776:SF27">
    <property type="entry name" value="DIPEPTIDYL PEPTIDASE FAMILY MEMBER 6"/>
    <property type="match status" value="1"/>
</dbReference>
<dbReference type="GO" id="GO:0006508">
    <property type="term" value="P:proteolysis"/>
    <property type="evidence" value="ECO:0007669"/>
    <property type="project" value="InterPro"/>
</dbReference>
<evidence type="ECO:0000259" key="5">
    <source>
        <dbReference type="Pfam" id="PF00930"/>
    </source>
</evidence>
<gene>
    <name evidence="6" type="ORF">KCG34_03185</name>
</gene>
<dbReference type="InterPro" id="IPR001375">
    <property type="entry name" value="Peptidase_S9_cat"/>
</dbReference>
<keyword evidence="2" id="KW-0645">Protease</keyword>
<proteinExistence type="predicted"/>
<organism evidence="6 7">
    <name type="scientific">Phenylobacterium montanum</name>
    <dbReference type="NCBI Taxonomy" id="2823693"/>
    <lineage>
        <taxon>Bacteria</taxon>
        <taxon>Pseudomonadati</taxon>
        <taxon>Pseudomonadota</taxon>
        <taxon>Alphaproteobacteria</taxon>
        <taxon>Caulobacterales</taxon>
        <taxon>Caulobacteraceae</taxon>
        <taxon>Phenylobacterium</taxon>
    </lineage>
</organism>
<dbReference type="SUPFAM" id="SSF82171">
    <property type="entry name" value="DPP6 N-terminal domain-like"/>
    <property type="match status" value="1"/>
</dbReference>
<dbReference type="GO" id="GO:0004252">
    <property type="term" value="F:serine-type endopeptidase activity"/>
    <property type="evidence" value="ECO:0007669"/>
    <property type="project" value="TreeGrafter"/>
</dbReference>
<dbReference type="Pfam" id="PF00326">
    <property type="entry name" value="Peptidase_S9"/>
    <property type="match status" value="1"/>
</dbReference>
<dbReference type="SUPFAM" id="SSF53474">
    <property type="entry name" value="alpha/beta-Hydrolases"/>
    <property type="match status" value="1"/>
</dbReference>
<reference evidence="6" key="1">
    <citation type="submission" date="2021-04" db="EMBL/GenBank/DDBJ databases">
        <title>The complete genome sequence of Caulobacter sp. S6.</title>
        <authorList>
            <person name="Tang Y."/>
            <person name="Ouyang W."/>
            <person name="Liu Q."/>
            <person name="Huang B."/>
            <person name="Guo Z."/>
            <person name="Lei P."/>
        </authorList>
    </citation>
    <scope>NUCLEOTIDE SEQUENCE</scope>
    <source>
        <strain evidence="6">S6</strain>
    </source>
</reference>
<feature type="domain" description="Dipeptidylpeptidase IV N-terminal" evidence="5">
    <location>
        <begin position="303"/>
        <end position="397"/>
    </location>
</feature>
<dbReference type="InterPro" id="IPR011042">
    <property type="entry name" value="6-blade_b-propeller_TolB-like"/>
</dbReference>
<keyword evidence="1" id="KW-0378">Hydrolase</keyword>
<evidence type="ECO:0000256" key="3">
    <source>
        <dbReference type="SAM" id="SignalP"/>
    </source>
</evidence>
<dbReference type="Pfam" id="PF07676">
    <property type="entry name" value="PD40"/>
    <property type="match status" value="3"/>
</dbReference>
<evidence type="ECO:0000259" key="4">
    <source>
        <dbReference type="Pfam" id="PF00326"/>
    </source>
</evidence>
<evidence type="ECO:0000313" key="6">
    <source>
        <dbReference type="EMBL" id="QUD88907.1"/>
    </source>
</evidence>
<name>A0A975IVE0_9CAUL</name>
<keyword evidence="2" id="KW-0720">Serine protease</keyword>
<dbReference type="Proteomes" id="UP000676409">
    <property type="component" value="Chromosome"/>
</dbReference>
<dbReference type="PANTHER" id="PTHR42776">
    <property type="entry name" value="SERINE PEPTIDASE S9 FAMILY MEMBER"/>
    <property type="match status" value="1"/>
</dbReference>
<feature type="signal peptide" evidence="3">
    <location>
        <begin position="1"/>
        <end position="24"/>
    </location>
</feature>
<keyword evidence="3" id="KW-0732">Signal</keyword>
<feature type="chain" id="PRO_5036925466" evidence="3">
    <location>
        <begin position="25"/>
        <end position="707"/>
    </location>
</feature>